<organism evidence="1 2">
    <name type="scientific">Oesophagostomum dentatum</name>
    <name type="common">Nodular worm</name>
    <dbReference type="NCBI Taxonomy" id="61180"/>
    <lineage>
        <taxon>Eukaryota</taxon>
        <taxon>Metazoa</taxon>
        <taxon>Ecdysozoa</taxon>
        <taxon>Nematoda</taxon>
        <taxon>Chromadorea</taxon>
        <taxon>Rhabditida</taxon>
        <taxon>Rhabditina</taxon>
        <taxon>Rhabditomorpha</taxon>
        <taxon>Strongyloidea</taxon>
        <taxon>Strongylidae</taxon>
        <taxon>Oesophagostomum</taxon>
    </lineage>
</organism>
<dbReference type="EMBL" id="KN577306">
    <property type="protein sequence ID" value="KHJ82752.1"/>
    <property type="molecule type" value="Genomic_DNA"/>
</dbReference>
<evidence type="ECO:0000313" key="2">
    <source>
        <dbReference type="Proteomes" id="UP000053660"/>
    </source>
</evidence>
<sequence length="91" mass="9590">MNKLIGTTFSPINPANFTVALNTDNGTTDTLYTVDTGKVDPSRTGYILSFTNMSGSSLPSQGNKLPSQWWPGAETPTCNGFALMLDGTGAL</sequence>
<accession>A0A0B1SGU4</accession>
<protein>
    <submittedName>
        <fullName evidence="1">Uncharacterized protein</fullName>
    </submittedName>
</protein>
<name>A0A0B1SGU4_OESDE</name>
<dbReference type="OrthoDB" id="18585at2759"/>
<keyword evidence="2" id="KW-1185">Reference proteome</keyword>
<proteinExistence type="predicted"/>
<gene>
    <name evidence="1" type="ORF">OESDEN_17553</name>
</gene>
<reference evidence="1 2" key="1">
    <citation type="submission" date="2014-03" db="EMBL/GenBank/DDBJ databases">
        <title>Draft genome of the hookworm Oesophagostomum dentatum.</title>
        <authorList>
            <person name="Mitreva M."/>
        </authorList>
    </citation>
    <scope>NUCLEOTIDE SEQUENCE [LARGE SCALE GENOMIC DNA]</scope>
    <source>
        <strain evidence="1 2">OD-Hann</strain>
    </source>
</reference>
<evidence type="ECO:0000313" key="1">
    <source>
        <dbReference type="EMBL" id="KHJ82752.1"/>
    </source>
</evidence>
<dbReference type="Proteomes" id="UP000053660">
    <property type="component" value="Unassembled WGS sequence"/>
</dbReference>
<dbReference type="AlphaFoldDB" id="A0A0B1SGU4"/>